<dbReference type="InterPro" id="IPR008936">
    <property type="entry name" value="Rho_GTPase_activation_prot"/>
</dbReference>
<dbReference type="InterPro" id="IPR036871">
    <property type="entry name" value="PX_dom_sf"/>
</dbReference>
<dbReference type="GO" id="GO:0005096">
    <property type="term" value="F:GTPase activator activity"/>
    <property type="evidence" value="ECO:0007669"/>
    <property type="project" value="UniProtKB-KW"/>
</dbReference>
<feature type="compositionally biased region" description="Acidic residues" evidence="2">
    <location>
        <begin position="1397"/>
        <end position="1408"/>
    </location>
</feature>
<evidence type="ECO:0000259" key="5">
    <source>
        <dbReference type="PROSITE" id="PS50238"/>
    </source>
</evidence>
<protein>
    <submittedName>
        <fullName evidence="6">RhoGAP-domain-containing protein</fullName>
    </submittedName>
</protein>
<feature type="region of interest" description="Disordered" evidence="2">
    <location>
        <begin position="1"/>
        <end position="58"/>
    </location>
</feature>
<dbReference type="GO" id="GO:0005737">
    <property type="term" value="C:cytoplasm"/>
    <property type="evidence" value="ECO:0007669"/>
    <property type="project" value="TreeGrafter"/>
</dbReference>
<dbReference type="Pfam" id="PF00169">
    <property type="entry name" value="PH"/>
    <property type="match status" value="1"/>
</dbReference>
<dbReference type="PROSITE" id="PS50003">
    <property type="entry name" value="PH_DOMAIN"/>
    <property type="match status" value="1"/>
</dbReference>
<evidence type="ECO:0000313" key="7">
    <source>
        <dbReference type="Proteomes" id="UP000076532"/>
    </source>
</evidence>
<dbReference type="Gene3D" id="3.30.1520.10">
    <property type="entry name" value="Phox-like domain"/>
    <property type="match status" value="1"/>
</dbReference>
<evidence type="ECO:0000259" key="3">
    <source>
        <dbReference type="PROSITE" id="PS50003"/>
    </source>
</evidence>
<feature type="region of interest" description="Disordered" evidence="2">
    <location>
        <begin position="1364"/>
        <end position="1483"/>
    </location>
</feature>
<feature type="compositionally biased region" description="Low complexity" evidence="2">
    <location>
        <begin position="251"/>
        <end position="265"/>
    </location>
</feature>
<dbReference type="FunFam" id="2.30.29.30:FF:000452">
    <property type="entry name" value="Rho GTPase activator (Bem3)"/>
    <property type="match status" value="1"/>
</dbReference>
<dbReference type="InterPro" id="IPR001849">
    <property type="entry name" value="PH_domain"/>
</dbReference>
<feature type="compositionally biased region" description="Low complexity" evidence="2">
    <location>
        <begin position="883"/>
        <end position="902"/>
    </location>
</feature>
<dbReference type="Pfam" id="PF00620">
    <property type="entry name" value="RhoGAP"/>
    <property type="match status" value="1"/>
</dbReference>
<dbReference type="SUPFAM" id="SSF50729">
    <property type="entry name" value="PH domain-like"/>
    <property type="match status" value="1"/>
</dbReference>
<dbReference type="PROSITE" id="PS50238">
    <property type="entry name" value="RHOGAP"/>
    <property type="match status" value="1"/>
</dbReference>
<feature type="region of interest" description="Disordered" evidence="2">
    <location>
        <begin position="1013"/>
        <end position="1116"/>
    </location>
</feature>
<feature type="compositionally biased region" description="Basic and acidic residues" evidence="2">
    <location>
        <begin position="1029"/>
        <end position="1050"/>
    </location>
</feature>
<evidence type="ECO:0000256" key="1">
    <source>
        <dbReference type="ARBA" id="ARBA00022468"/>
    </source>
</evidence>
<feature type="compositionally biased region" description="Pro residues" evidence="2">
    <location>
        <begin position="1463"/>
        <end position="1483"/>
    </location>
</feature>
<dbReference type="InterPro" id="IPR050729">
    <property type="entry name" value="Rho-GAP"/>
</dbReference>
<name>A0A166Q1D1_9AGAM</name>
<dbReference type="Gene3D" id="1.10.555.10">
    <property type="entry name" value="Rho GTPase activation protein"/>
    <property type="match status" value="1"/>
</dbReference>
<dbReference type="GO" id="GO:0035091">
    <property type="term" value="F:phosphatidylinositol binding"/>
    <property type="evidence" value="ECO:0007669"/>
    <property type="project" value="InterPro"/>
</dbReference>
<dbReference type="SUPFAM" id="SSF48350">
    <property type="entry name" value="GTPase activation domain, GAP"/>
    <property type="match status" value="1"/>
</dbReference>
<feature type="compositionally biased region" description="Low complexity" evidence="2">
    <location>
        <begin position="529"/>
        <end position="543"/>
    </location>
</feature>
<feature type="compositionally biased region" description="Low complexity" evidence="2">
    <location>
        <begin position="1054"/>
        <end position="1066"/>
    </location>
</feature>
<sequence>MPNTTATGMASLPPTTPSRSGQPFPYPATPQSRASSSSYATSPPNNLPTSTSAINVKPTAPPMSLAALLAAHSSAPNPHAAALDQALNERNQLSAQNTQLWKLIEKQRTAYNQVLKDLDRVRGERDTLKGKLGLNKEKEKEKEKDKGLKGSASSSTMASVASGTNGSDYGSGSGTEPKPTRHQSEDTALPRHHPHELSQARSKTTPMLSVSAEYEPALTYSNSGSTSSGTPTTATLPRGMAPTVSISPETPISKAPASSAPASVPQTPIRDRTGSSGSLEPVRRPPRNSSAGPIGNYNVYANGGSSPIAGPGTAPRLNTGVAPAPISDSLSPLRSHPTPSPSQPFQASPVHPIAGYSSMMHTGLSSHSPISNAPASANAPFSSLLPPNVNPAGSVSRESRVSLPDEAKRYMANMGESPMPSPHISNGFAHAIPPTLNRSETSETIGESEFLDMDDATEEPESMGEYEDEEDEGIFEQVMPMTTVTQNSKSARPVVDDFPQPPGAQHVMQPAPLSQAQARSRAHDQGSAQPVTPQQRPQLQQQQSADSYPHIHAGGSDGQNASPYLSNATSSSTSLFNNSTSVSSLGQPNPQSFSQQQSTSQSQMNTTTTSAPAFRALPLLASDLPSTRIAVSQSSVRPNDRGKDVLSFIVEINPGSGKEPWKVEKMYSDVLSLDQRVRAVVGKGVGKKIASLPEGKLWKDHAPAKVDQRKAALESYLQTLVHLPIKDKNEIIAFFCSDVLREAKRPVHQAGYKEGYLTKRGKNFGGWKTRYFVLQGPVLEYYESRGGTHLGSITITSAQIGRQQRTGDRRESDDEKEYRHAFLIIEAKKGPSGASARHVLCAESDSERDDWVEVLVRYVMGTYNDDSTPAFTPTQALQVNTSTTITQSSATQPRSSTSSTSPFGANDTTPNANARRPVMRGMSKDDISRGPAVPLSQLAPDPSNMKLFQAPASDELRPSSPTKTIEPSPIDRTAPSITDMDTVKRTLATDAPLSSSLPASSPLDGAAIGEFRSNSEMGHYPDMQGRPSGEGRHALVSPDRQRPRERERKSYHPSVQSSTTAVSSTSHEAPPAPEGTPARAKISGPVGGTVIPAGMKFGGKDAPSGPGSAAERREKAKSRGFWGFGKGDKQAVARIAQPVFGVPLEESLDIAQIANLPAVVFRCIQYLEAKKADQEEGIYRLSGSSAVIKNLKDMFNHEGDLDILGSDDYWDPHAIAGLLKSFLRELPASILTRELHLRFLSVIDFVDPQERIKELSRLIASLPIANYSLLRALTAHLILIVQNAHVNKMTMRNVGIVFSPTLGIPAGVFSLMLGEFNRVFNVDACSDGEDTKSADGFVAEDPIRRNSRQYTDAAADLLLGLSGRTLTGKPPSPSASLHANLPPAPVDESQSDAESLSLEDDSGAESTEESSAPPPEAEPSTPKATKAAQSAADRGLNIAVSNRGNRHSRILGPGGINIGLPGSPRPPASPPPVPHPPSPVVHR</sequence>
<dbReference type="SMART" id="SM00324">
    <property type="entry name" value="RhoGAP"/>
    <property type="match status" value="1"/>
</dbReference>
<feature type="compositionally biased region" description="Basic and acidic residues" evidence="2">
    <location>
        <begin position="178"/>
        <end position="189"/>
    </location>
</feature>
<feature type="domain" description="PH" evidence="3">
    <location>
        <begin position="750"/>
        <end position="860"/>
    </location>
</feature>
<feature type="compositionally biased region" description="Polar residues" evidence="2">
    <location>
        <begin position="199"/>
        <end position="208"/>
    </location>
</feature>
<evidence type="ECO:0000259" key="4">
    <source>
        <dbReference type="PROSITE" id="PS50195"/>
    </source>
</evidence>
<dbReference type="PANTHER" id="PTHR23176:SF129">
    <property type="entry name" value="RHO GTPASE ACTIVATING PROTEIN AT 16F, ISOFORM E-RELATED"/>
    <property type="match status" value="1"/>
</dbReference>
<dbReference type="InterPro" id="IPR000198">
    <property type="entry name" value="RhoGAP_dom"/>
</dbReference>
<dbReference type="STRING" id="436010.A0A166Q1D1"/>
<feature type="domain" description="Rho-GAP" evidence="5">
    <location>
        <begin position="1142"/>
        <end position="1350"/>
    </location>
</feature>
<dbReference type="Gene3D" id="2.30.29.30">
    <property type="entry name" value="Pleckstrin-homology domain (PH domain)/Phosphotyrosine-binding domain (PTB)"/>
    <property type="match status" value="1"/>
</dbReference>
<dbReference type="InterPro" id="IPR001683">
    <property type="entry name" value="PX_dom"/>
</dbReference>
<dbReference type="PROSITE" id="PS50195">
    <property type="entry name" value="PX"/>
    <property type="match status" value="1"/>
</dbReference>
<proteinExistence type="predicted"/>
<dbReference type="Pfam" id="PF00787">
    <property type="entry name" value="PX"/>
    <property type="match status" value="1"/>
</dbReference>
<accession>A0A166Q1D1</accession>
<feature type="region of interest" description="Disordered" evidence="2">
    <location>
        <begin position="883"/>
        <end position="979"/>
    </location>
</feature>
<dbReference type="SUPFAM" id="SSF64268">
    <property type="entry name" value="PX domain"/>
    <property type="match status" value="1"/>
</dbReference>
<dbReference type="GO" id="GO:0007165">
    <property type="term" value="P:signal transduction"/>
    <property type="evidence" value="ECO:0007669"/>
    <property type="project" value="InterPro"/>
</dbReference>
<feature type="region of interest" description="Disordered" evidence="2">
    <location>
        <begin position="428"/>
        <end position="470"/>
    </location>
</feature>
<reference evidence="6 7" key="1">
    <citation type="journal article" date="2016" name="Mol. Biol. Evol.">
        <title>Comparative Genomics of Early-Diverging Mushroom-Forming Fungi Provides Insights into the Origins of Lignocellulose Decay Capabilities.</title>
        <authorList>
            <person name="Nagy L.G."/>
            <person name="Riley R."/>
            <person name="Tritt A."/>
            <person name="Adam C."/>
            <person name="Daum C."/>
            <person name="Floudas D."/>
            <person name="Sun H."/>
            <person name="Yadav J.S."/>
            <person name="Pangilinan J."/>
            <person name="Larsson K.H."/>
            <person name="Matsuura K."/>
            <person name="Barry K."/>
            <person name="Labutti K."/>
            <person name="Kuo R."/>
            <person name="Ohm R.A."/>
            <person name="Bhattacharya S.S."/>
            <person name="Shirouzu T."/>
            <person name="Yoshinaga Y."/>
            <person name="Martin F.M."/>
            <person name="Grigoriev I.V."/>
            <person name="Hibbett D.S."/>
        </authorList>
    </citation>
    <scope>NUCLEOTIDE SEQUENCE [LARGE SCALE GENOMIC DNA]</scope>
    <source>
        <strain evidence="6 7">CBS 109695</strain>
    </source>
</reference>
<feature type="compositionally biased region" description="Low complexity" evidence="2">
    <location>
        <begin position="365"/>
        <end position="384"/>
    </location>
</feature>
<dbReference type="EMBL" id="KV417513">
    <property type="protein sequence ID" value="KZP26661.1"/>
    <property type="molecule type" value="Genomic_DNA"/>
</dbReference>
<feature type="compositionally biased region" description="Low complexity" evidence="2">
    <location>
        <begin position="217"/>
        <end position="237"/>
    </location>
</feature>
<gene>
    <name evidence="6" type="ORF">FIBSPDRAFT_1040691</name>
</gene>
<feature type="compositionally biased region" description="Acidic residues" evidence="2">
    <location>
        <begin position="449"/>
        <end position="470"/>
    </location>
</feature>
<organism evidence="6 7">
    <name type="scientific">Athelia psychrophila</name>
    <dbReference type="NCBI Taxonomy" id="1759441"/>
    <lineage>
        <taxon>Eukaryota</taxon>
        <taxon>Fungi</taxon>
        <taxon>Dikarya</taxon>
        <taxon>Basidiomycota</taxon>
        <taxon>Agaricomycotina</taxon>
        <taxon>Agaricomycetes</taxon>
        <taxon>Agaricomycetidae</taxon>
        <taxon>Atheliales</taxon>
        <taxon>Atheliaceae</taxon>
        <taxon>Athelia</taxon>
    </lineage>
</organism>
<dbReference type="InterPro" id="IPR011993">
    <property type="entry name" value="PH-like_dom_sf"/>
</dbReference>
<dbReference type="CDD" id="cd06093">
    <property type="entry name" value="PX_domain"/>
    <property type="match status" value="1"/>
</dbReference>
<dbReference type="SMART" id="SM00233">
    <property type="entry name" value="PH"/>
    <property type="match status" value="1"/>
</dbReference>
<dbReference type="PANTHER" id="PTHR23176">
    <property type="entry name" value="RHO/RAC/CDC GTPASE-ACTIVATING PROTEIN"/>
    <property type="match status" value="1"/>
</dbReference>
<feature type="compositionally biased region" description="Basic and acidic residues" evidence="2">
    <location>
        <begin position="122"/>
        <end position="148"/>
    </location>
</feature>
<dbReference type="OrthoDB" id="185175at2759"/>
<evidence type="ECO:0000256" key="2">
    <source>
        <dbReference type="SAM" id="MobiDB-lite"/>
    </source>
</evidence>
<feature type="compositionally biased region" description="Low complexity" evidence="2">
    <location>
        <begin position="149"/>
        <end position="162"/>
    </location>
</feature>
<feature type="region of interest" description="Disordered" evidence="2">
    <location>
        <begin position="122"/>
        <end position="384"/>
    </location>
</feature>
<feature type="compositionally biased region" description="Low complexity" evidence="2">
    <location>
        <begin position="29"/>
        <end position="44"/>
    </location>
</feature>
<feature type="compositionally biased region" description="Low complexity" evidence="2">
    <location>
        <begin position="565"/>
        <end position="608"/>
    </location>
</feature>
<dbReference type="CDD" id="cd13277">
    <property type="entry name" value="PH_Bem3"/>
    <property type="match status" value="1"/>
</dbReference>
<keyword evidence="7" id="KW-1185">Reference proteome</keyword>
<feature type="compositionally biased region" description="Polar residues" evidence="2">
    <location>
        <begin position="436"/>
        <end position="445"/>
    </location>
</feature>
<feature type="domain" description="PX" evidence="4">
    <location>
        <begin position="626"/>
        <end position="742"/>
    </location>
</feature>
<keyword evidence="1" id="KW-0343">GTPase activation</keyword>
<dbReference type="Proteomes" id="UP000076532">
    <property type="component" value="Unassembled WGS sequence"/>
</dbReference>
<evidence type="ECO:0000313" key="6">
    <source>
        <dbReference type="EMBL" id="KZP26661.1"/>
    </source>
</evidence>
<feature type="region of interest" description="Disordered" evidence="2">
    <location>
        <begin position="485"/>
        <end position="608"/>
    </location>
</feature>